<evidence type="ECO:0000313" key="5">
    <source>
        <dbReference type="EMBL" id="KAK9405073.1"/>
    </source>
</evidence>
<dbReference type="Gene3D" id="4.10.410.10">
    <property type="entry name" value="Pancreatic trypsin inhibitor Kunitz domain"/>
    <property type="match status" value="1"/>
</dbReference>
<comment type="similarity">
    <text evidence="1">Belongs to the venom Kunitz-type family.</text>
</comment>
<evidence type="ECO:0000256" key="2">
    <source>
        <dbReference type="ARBA" id="ARBA00023157"/>
    </source>
</evidence>
<dbReference type="EMBL" id="JAOTOJ010000003">
    <property type="protein sequence ID" value="KAK9405073.1"/>
    <property type="molecule type" value="Genomic_DNA"/>
</dbReference>
<dbReference type="InterPro" id="IPR050098">
    <property type="entry name" value="TFPI/VKTCI-like"/>
</dbReference>
<sequence>MGGGPVQAGGQARGAIQVFAAPRPEPRALQAGSADSEAPLQEGTEGQGLRQTGRWADVCHLPPIKGVCNYKRERWFFDPKTKSCKSLIFMGCGGYNINNNFERKWLCERTCR</sequence>
<evidence type="ECO:0000256" key="3">
    <source>
        <dbReference type="SAM" id="MobiDB-lite"/>
    </source>
</evidence>
<name>A0AAW1BSV4_CROAD</name>
<organism evidence="5 6">
    <name type="scientific">Crotalus adamanteus</name>
    <name type="common">Eastern diamondback rattlesnake</name>
    <dbReference type="NCBI Taxonomy" id="8729"/>
    <lineage>
        <taxon>Eukaryota</taxon>
        <taxon>Metazoa</taxon>
        <taxon>Chordata</taxon>
        <taxon>Craniata</taxon>
        <taxon>Vertebrata</taxon>
        <taxon>Euteleostomi</taxon>
        <taxon>Lepidosauria</taxon>
        <taxon>Squamata</taxon>
        <taxon>Bifurcata</taxon>
        <taxon>Unidentata</taxon>
        <taxon>Episquamata</taxon>
        <taxon>Toxicofera</taxon>
        <taxon>Serpentes</taxon>
        <taxon>Colubroidea</taxon>
        <taxon>Viperidae</taxon>
        <taxon>Crotalinae</taxon>
        <taxon>Crotalus</taxon>
    </lineage>
</organism>
<keyword evidence="5" id="KW-0176">Collagen</keyword>
<evidence type="ECO:0000313" key="6">
    <source>
        <dbReference type="Proteomes" id="UP001474421"/>
    </source>
</evidence>
<keyword evidence="2" id="KW-1015">Disulfide bond</keyword>
<dbReference type="Pfam" id="PF00014">
    <property type="entry name" value="Kunitz_BPTI"/>
    <property type="match status" value="1"/>
</dbReference>
<evidence type="ECO:0000259" key="4">
    <source>
        <dbReference type="PROSITE" id="PS50279"/>
    </source>
</evidence>
<dbReference type="PROSITE" id="PS50279">
    <property type="entry name" value="BPTI_KUNITZ_2"/>
    <property type="match status" value="1"/>
</dbReference>
<keyword evidence="6" id="KW-1185">Reference proteome</keyword>
<feature type="region of interest" description="Disordered" evidence="3">
    <location>
        <begin position="24"/>
        <end position="49"/>
    </location>
</feature>
<protein>
    <submittedName>
        <fullName evidence="5">Collagen type VI alpha 3 chain</fullName>
    </submittedName>
</protein>
<dbReference type="GO" id="GO:0004867">
    <property type="term" value="F:serine-type endopeptidase inhibitor activity"/>
    <property type="evidence" value="ECO:0007669"/>
    <property type="project" value="InterPro"/>
</dbReference>
<dbReference type="SUPFAM" id="SSF57362">
    <property type="entry name" value="BPTI-like"/>
    <property type="match status" value="1"/>
</dbReference>
<dbReference type="PANTHER" id="PTHR10083">
    <property type="entry name" value="KUNITZ-TYPE PROTEASE INHIBITOR-RELATED"/>
    <property type="match status" value="1"/>
</dbReference>
<evidence type="ECO:0000256" key="1">
    <source>
        <dbReference type="ARBA" id="ARBA00008415"/>
    </source>
</evidence>
<dbReference type="Proteomes" id="UP001474421">
    <property type="component" value="Unassembled WGS sequence"/>
</dbReference>
<dbReference type="GO" id="GO:0005615">
    <property type="term" value="C:extracellular space"/>
    <property type="evidence" value="ECO:0007669"/>
    <property type="project" value="TreeGrafter"/>
</dbReference>
<accession>A0AAW1BSV4</accession>
<dbReference type="InterPro" id="IPR036880">
    <property type="entry name" value="Kunitz_BPTI_sf"/>
</dbReference>
<feature type="domain" description="BPTI/Kunitz inhibitor" evidence="4">
    <location>
        <begin position="59"/>
        <end position="111"/>
    </location>
</feature>
<dbReference type="CDD" id="cd00109">
    <property type="entry name" value="Kunitz-type"/>
    <property type="match status" value="1"/>
</dbReference>
<gene>
    <name evidence="5" type="ORF">NXF25_009900</name>
</gene>
<proteinExistence type="inferred from homology"/>
<comment type="caution">
    <text evidence="5">The sequence shown here is derived from an EMBL/GenBank/DDBJ whole genome shotgun (WGS) entry which is preliminary data.</text>
</comment>
<dbReference type="AlphaFoldDB" id="A0AAW1BSV4"/>
<dbReference type="SMART" id="SM00131">
    <property type="entry name" value="KU"/>
    <property type="match status" value="1"/>
</dbReference>
<reference evidence="5 6" key="1">
    <citation type="journal article" date="2024" name="Proc. Natl. Acad. Sci. U.S.A.">
        <title>The genetic regulatory architecture and epigenomic basis for age-related changes in rattlesnake venom.</title>
        <authorList>
            <person name="Hogan M.P."/>
            <person name="Holding M.L."/>
            <person name="Nystrom G.S."/>
            <person name="Colston T.J."/>
            <person name="Bartlett D.A."/>
            <person name="Mason A.J."/>
            <person name="Ellsworth S.A."/>
            <person name="Rautsaw R.M."/>
            <person name="Lawrence K.C."/>
            <person name="Strickland J.L."/>
            <person name="He B."/>
            <person name="Fraser P."/>
            <person name="Margres M.J."/>
            <person name="Gilbert D.M."/>
            <person name="Gibbs H.L."/>
            <person name="Parkinson C.L."/>
            <person name="Rokyta D.R."/>
        </authorList>
    </citation>
    <scope>NUCLEOTIDE SEQUENCE [LARGE SCALE GENOMIC DNA]</scope>
    <source>
        <strain evidence="5">DRR0105</strain>
    </source>
</reference>
<dbReference type="PANTHER" id="PTHR10083:SF374">
    <property type="entry name" value="BPTI_KUNITZ INHIBITOR DOMAIN-CONTAINING PROTEIN"/>
    <property type="match status" value="1"/>
</dbReference>
<dbReference type="GO" id="GO:0005581">
    <property type="term" value="C:collagen trimer"/>
    <property type="evidence" value="ECO:0007669"/>
    <property type="project" value="UniProtKB-KW"/>
</dbReference>
<dbReference type="InterPro" id="IPR002223">
    <property type="entry name" value="Kunitz_BPTI"/>
</dbReference>